<protein>
    <submittedName>
        <fullName evidence="1">Head-tail connector protein</fullName>
    </submittedName>
</protein>
<keyword evidence="2" id="KW-1185">Reference proteome</keyword>
<dbReference type="Gene3D" id="1.10.3230.30">
    <property type="entry name" value="Phage gp6-like head-tail connector protein"/>
    <property type="match status" value="1"/>
</dbReference>
<evidence type="ECO:0000313" key="1">
    <source>
        <dbReference type="EMBL" id="MFC4161941.1"/>
    </source>
</evidence>
<organism evidence="1 2">
    <name type="scientific">Chitinimonas lacunae</name>
    <dbReference type="NCBI Taxonomy" id="1963018"/>
    <lineage>
        <taxon>Bacteria</taxon>
        <taxon>Pseudomonadati</taxon>
        <taxon>Pseudomonadota</taxon>
        <taxon>Betaproteobacteria</taxon>
        <taxon>Neisseriales</taxon>
        <taxon>Chitinibacteraceae</taxon>
        <taxon>Chitinimonas</taxon>
    </lineage>
</organism>
<reference evidence="2" key="1">
    <citation type="journal article" date="2019" name="Int. J. Syst. Evol. Microbiol.">
        <title>The Global Catalogue of Microorganisms (GCM) 10K type strain sequencing project: providing services to taxonomists for standard genome sequencing and annotation.</title>
        <authorList>
            <consortium name="The Broad Institute Genomics Platform"/>
            <consortium name="The Broad Institute Genome Sequencing Center for Infectious Disease"/>
            <person name="Wu L."/>
            <person name="Ma J."/>
        </authorList>
    </citation>
    <scope>NUCLEOTIDE SEQUENCE [LARGE SCALE GENOMIC DNA]</scope>
    <source>
        <strain evidence="2">LMG 29894</strain>
    </source>
</reference>
<accession>A0ABV8MY67</accession>
<dbReference type="RefSeq" id="WP_378168631.1">
    <property type="nucleotide sequence ID" value="NZ_JBHSBU010000004.1"/>
</dbReference>
<evidence type="ECO:0000313" key="2">
    <source>
        <dbReference type="Proteomes" id="UP001595791"/>
    </source>
</evidence>
<proteinExistence type="predicted"/>
<name>A0ABV8MY67_9NEIS</name>
<comment type="caution">
    <text evidence="1">The sequence shown here is derived from an EMBL/GenBank/DDBJ whole genome shotgun (WGS) entry which is preliminary data.</text>
</comment>
<gene>
    <name evidence="1" type="ORF">ACFOW7_21635</name>
</gene>
<dbReference type="Proteomes" id="UP001595791">
    <property type="component" value="Unassembled WGS sequence"/>
</dbReference>
<dbReference type="CDD" id="cd08054">
    <property type="entry name" value="gp6"/>
    <property type="match status" value="1"/>
</dbReference>
<sequence length="193" mass="21675">MTVAAVVIERSATAVLTLDEIYRQRRRHRGIAEEDDHLQFLERVAVRACEGRIGGPLLTARCREVLREFPRVPWLHLDLARAQPPTSITVNGQPWSGWTSQPADRGRLLRIEPAGERWPTVTPGAGAVVIEYDAGFGPSPADVPEDIRAWLLYRVGTMDEYREEFITGATVVELPTKFVDGLLKPYKPNQVHL</sequence>
<dbReference type="EMBL" id="JBHSBU010000004">
    <property type="protein sequence ID" value="MFC4161941.1"/>
    <property type="molecule type" value="Genomic_DNA"/>
</dbReference>